<dbReference type="RefSeq" id="WP_013840592.1">
    <property type="nucleotide sequence ID" value="NC_015589.1"/>
</dbReference>
<evidence type="ECO:0000313" key="2">
    <source>
        <dbReference type="EMBL" id="AEG58817.1"/>
    </source>
</evidence>
<dbReference type="GO" id="GO:0016779">
    <property type="term" value="F:nucleotidyltransferase activity"/>
    <property type="evidence" value="ECO:0007669"/>
    <property type="project" value="UniProtKB-ARBA"/>
</dbReference>
<dbReference type="Pfam" id="PF12804">
    <property type="entry name" value="NTP_transf_3"/>
    <property type="match status" value="1"/>
</dbReference>
<dbReference type="KEGG" id="dru:Desru_0531"/>
<dbReference type="NCBIfam" id="NF045665">
    <property type="entry name" value="NTPtran_DVU1551"/>
    <property type="match status" value="1"/>
</dbReference>
<dbReference type="InterPro" id="IPR054703">
    <property type="entry name" value="Mop-rel"/>
</dbReference>
<dbReference type="Pfam" id="PF01966">
    <property type="entry name" value="HD"/>
    <property type="match status" value="1"/>
</dbReference>
<feature type="domain" description="HD/PDEase" evidence="1">
    <location>
        <begin position="220"/>
        <end position="328"/>
    </location>
</feature>
<sequence>MTGTAANLAALVLAAGFSSRMGRLKSLLPLGEATVIERSIGSFLEAGVQDVRVVLGHRSEEIARVLEASGVTTIMNHEYEEGMYSSIRAAVRSLEPKVEAFFLLPGDLPLVRWQTVQHLTTIFAESGKRIIYPCFNGERGHPPIISTRYAQHILSWHGEGGLRALLNQYEDDALDIEIADPGVLLDMDTPEDYQRAVQWFKRGYVPAVQECMDLLEELKVDGRIVEHGRAVAQLARKWAMMLNQCGCRLNLDLIQAAGLLHDLAKGKPDHARVGADTLRERGYHAVAEIVAGHMDLGPEADAAIDERAILFLADKMVQGVRRIPLEERFQEKQKRFAAEPEILKNINRRLNHALAIKARIENLLGFTIETMEPRG</sequence>
<dbReference type="AlphaFoldDB" id="F6DS55"/>
<dbReference type="InterPro" id="IPR025877">
    <property type="entry name" value="MobA-like_NTP_Trfase"/>
</dbReference>
<keyword evidence="2" id="KW-0378">Hydrolase</keyword>
<dbReference type="SUPFAM" id="SSF109604">
    <property type="entry name" value="HD-domain/PDEase-like"/>
    <property type="match status" value="1"/>
</dbReference>
<evidence type="ECO:0000259" key="1">
    <source>
        <dbReference type="SMART" id="SM00471"/>
    </source>
</evidence>
<proteinExistence type="predicted"/>
<protein>
    <submittedName>
        <fullName evidence="2">Metal-dependent phosphohydrolase HD sub domain protein</fullName>
    </submittedName>
</protein>
<dbReference type="eggNOG" id="COG2068">
    <property type="taxonomic scope" value="Bacteria"/>
</dbReference>
<dbReference type="GO" id="GO:0016787">
    <property type="term" value="F:hydrolase activity"/>
    <property type="evidence" value="ECO:0007669"/>
    <property type="project" value="UniProtKB-KW"/>
</dbReference>
<dbReference type="InterPro" id="IPR006674">
    <property type="entry name" value="HD_domain"/>
</dbReference>
<dbReference type="PANTHER" id="PTHR43777">
    <property type="entry name" value="MOLYBDENUM COFACTOR CYTIDYLYLTRANSFERASE"/>
    <property type="match status" value="1"/>
</dbReference>
<dbReference type="Proteomes" id="UP000009234">
    <property type="component" value="Chromosome"/>
</dbReference>
<accession>F6DS55</accession>
<dbReference type="SMART" id="SM00471">
    <property type="entry name" value="HDc"/>
    <property type="match status" value="1"/>
</dbReference>
<dbReference type="PANTHER" id="PTHR43777:SF1">
    <property type="entry name" value="MOLYBDENUM COFACTOR CYTIDYLYLTRANSFERASE"/>
    <property type="match status" value="1"/>
</dbReference>
<reference evidence="2 3" key="2">
    <citation type="journal article" date="2012" name="Stand. Genomic Sci.">
        <title>Complete genome sequence of the sulfate-reducing firmicute Desulfotomaculum ruminis type strain (DL(T)).</title>
        <authorList>
            <person name="Spring S."/>
            <person name="Visser M."/>
            <person name="Lu M."/>
            <person name="Copeland A."/>
            <person name="Lapidus A."/>
            <person name="Lucas S."/>
            <person name="Cheng J.F."/>
            <person name="Han C."/>
            <person name="Tapia R."/>
            <person name="Goodwin L.A."/>
            <person name="Pitluck S."/>
            <person name="Ivanova N."/>
            <person name="Land M."/>
            <person name="Hauser L."/>
            <person name="Larimer F."/>
            <person name="Rohde M."/>
            <person name="Goker M."/>
            <person name="Detter J.C."/>
            <person name="Kyrpides N.C."/>
            <person name="Woyke T."/>
            <person name="Schaap P.J."/>
            <person name="Plugge C.M."/>
            <person name="Muyzer G."/>
            <person name="Kuever J."/>
            <person name="Pereira I.A."/>
            <person name="Parshina S.N."/>
            <person name="Bernier-Latmani R."/>
            <person name="Stams A.J."/>
            <person name="Klenk H.P."/>
        </authorList>
    </citation>
    <scope>NUCLEOTIDE SEQUENCE [LARGE SCALE GENOMIC DNA]</scope>
    <source>
        <strain evidence="3">ATCC 23193 / DSM 2154 / NCIB 8452 / DL</strain>
    </source>
</reference>
<dbReference type="InterPro" id="IPR003607">
    <property type="entry name" value="HD/PDEase_dom"/>
</dbReference>
<evidence type="ECO:0000313" key="3">
    <source>
        <dbReference type="Proteomes" id="UP000009234"/>
    </source>
</evidence>
<gene>
    <name evidence="2" type="ordered locus">Desru_0531</name>
</gene>
<dbReference type="InterPro" id="IPR029044">
    <property type="entry name" value="Nucleotide-diphossugar_trans"/>
</dbReference>
<dbReference type="CDD" id="cd00077">
    <property type="entry name" value="HDc"/>
    <property type="match status" value="1"/>
</dbReference>
<dbReference type="Gene3D" id="1.10.3210.10">
    <property type="entry name" value="Hypothetical protein af1432"/>
    <property type="match status" value="1"/>
</dbReference>
<dbReference type="EMBL" id="CP002780">
    <property type="protein sequence ID" value="AEG58817.1"/>
    <property type="molecule type" value="Genomic_DNA"/>
</dbReference>
<organism evidence="2 3">
    <name type="scientific">Desulforamulus ruminis (strain ATCC 23193 / DSM 2154 / NCIMB 8452 / DL)</name>
    <name type="common">Desulfotomaculum ruminis</name>
    <dbReference type="NCBI Taxonomy" id="696281"/>
    <lineage>
        <taxon>Bacteria</taxon>
        <taxon>Bacillati</taxon>
        <taxon>Bacillota</taxon>
        <taxon>Clostridia</taxon>
        <taxon>Eubacteriales</taxon>
        <taxon>Peptococcaceae</taxon>
        <taxon>Desulforamulus</taxon>
    </lineage>
</organism>
<dbReference type="HOGENOM" id="CLU_040526_0_0_9"/>
<keyword evidence="3" id="KW-1185">Reference proteome</keyword>
<name>F6DS55_DESRL</name>
<dbReference type="CDD" id="cd04182">
    <property type="entry name" value="GT_2_like_f"/>
    <property type="match status" value="1"/>
</dbReference>
<dbReference type="STRING" id="696281.Desru_0531"/>
<dbReference type="SUPFAM" id="SSF53448">
    <property type="entry name" value="Nucleotide-diphospho-sugar transferases"/>
    <property type="match status" value="1"/>
</dbReference>
<dbReference type="Gene3D" id="3.90.550.10">
    <property type="entry name" value="Spore Coat Polysaccharide Biosynthesis Protein SpsA, Chain A"/>
    <property type="match status" value="1"/>
</dbReference>
<reference evidence="3" key="1">
    <citation type="submission" date="2011-05" db="EMBL/GenBank/DDBJ databases">
        <title>Complete sequence of Desulfotomaculum ruminis DSM 2154.</title>
        <authorList>
            <person name="Lucas S."/>
            <person name="Copeland A."/>
            <person name="Lapidus A."/>
            <person name="Cheng J.-F."/>
            <person name="Goodwin L."/>
            <person name="Pitluck S."/>
            <person name="Lu M."/>
            <person name="Detter J.C."/>
            <person name="Han C."/>
            <person name="Tapia R."/>
            <person name="Land M."/>
            <person name="Hauser L."/>
            <person name="Kyrpides N."/>
            <person name="Ivanova N."/>
            <person name="Mikhailova N."/>
            <person name="Pagani I."/>
            <person name="Stams A.J.M."/>
            <person name="Plugge C.M."/>
            <person name="Muyzer G."/>
            <person name="Kuever J."/>
            <person name="Parshina S.N."/>
            <person name="Ivanova A.E."/>
            <person name="Nazina T.N."/>
            <person name="Brambilla E."/>
            <person name="Spring S."/>
            <person name="Klenk H.-P."/>
            <person name="Woyke T."/>
        </authorList>
    </citation>
    <scope>NUCLEOTIDE SEQUENCE [LARGE SCALE GENOMIC DNA]</scope>
    <source>
        <strain evidence="3">ATCC 23193 / DSM 2154 / NCIB 8452 / DL</strain>
    </source>
</reference>